<dbReference type="Proteomes" id="UP000260363">
    <property type="component" value="Chromosome"/>
</dbReference>
<dbReference type="KEGG" id="cmx:DNC_03480"/>
<name>A0A069ZSZ7_CHLMR</name>
<sequence>MLCPFCNHGELKVIDSRNSPEANAIKRRRECLRCSQRFTTFETVELTIQVLKRDGRYENFQEAKLINGLKAASSHTRIGQEQVQAIASNIKQDLLGKQNREISTKEIGELVMKYLKKADMIAYIRFACVYRRFRDVGELMEVLLSATPDGEK</sequence>
<dbReference type="PROSITE" id="PS51161">
    <property type="entry name" value="ATP_CONE"/>
    <property type="match status" value="1"/>
</dbReference>
<evidence type="ECO:0000256" key="6">
    <source>
        <dbReference type="ARBA" id="ARBA00023125"/>
    </source>
</evidence>
<evidence type="ECO:0000256" key="5">
    <source>
        <dbReference type="ARBA" id="ARBA00023015"/>
    </source>
</evidence>
<evidence type="ECO:0000256" key="3">
    <source>
        <dbReference type="ARBA" id="ARBA00022771"/>
    </source>
</evidence>
<dbReference type="EMBL" id="CP007217">
    <property type="protein sequence ID" value="AJR10757.1"/>
    <property type="molecule type" value="Genomic_DNA"/>
</dbReference>
<dbReference type="KEGG" id="cmm:NC80_03455"/>
<dbReference type="SMR" id="A0A069ZSZ7"/>
<proteinExistence type="inferred from homology"/>
<evidence type="ECO:0000256" key="8">
    <source>
        <dbReference type="HAMAP-Rule" id="MF_00440"/>
    </source>
</evidence>
<dbReference type="PANTHER" id="PTHR30455:SF2">
    <property type="entry name" value="TRANSCRIPTIONAL REPRESSOR NRDR"/>
    <property type="match status" value="1"/>
</dbReference>
<dbReference type="GO" id="GO:0005524">
    <property type="term" value="F:ATP binding"/>
    <property type="evidence" value="ECO:0007669"/>
    <property type="project" value="UniProtKB-UniRule"/>
</dbReference>
<feature type="domain" description="ATP-cone" evidence="9">
    <location>
        <begin position="48"/>
        <end position="138"/>
    </location>
</feature>
<dbReference type="STRING" id="83560.NC80_03455"/>
<dbReference type="GeneID" id="1246047"/>
<evidence type="ECO:0000313" key="10">
    <source>
        <dbReference type="EMBL" id="AJR10757.1"/>
    </source>
</evidence>
<keyword evidence="4 8" id="KW-0067">ATP-binding</keyword>
<dbReference type="OMA" id="YRFTTYE"/>
<dbReference type="InterPro" id="IPR055173">
    <property type="entry name" value="NrdR-like_N"/>
</dbReference>
<keyword evidence="1 8" id="KW-0678">Repressor</keyword>
<comment type="cofactor">
    <cofactor evidence="8">
        <name>Zn(2+)</name>
        <dbReference type="ChEBI" id="CHEBI:29105"/>
    </cofactor>
    <text evidence="8">Binds 1 zinc ion.</text>
</comment>
<organism evidence="10 11">
    <name type="scientific">Chlamydia muridarum</name>
    <dbReference type="NCBI Taxonomy" id="83560"/>
    <lineage>
        <taxon>Bacteria</taxon>
        <taxon>Pseudomonadati</taxon>
        <taxon>Chlamydiota</taxon>
        <taxon>Chlamydiia</taxon>
        <taxon>Chlamydiales</taxon>
        <taxon>Chlamydiaceae</taxon>
        <taxon>Chlamydia/Chlamydophila group</taxon>
        <taxon>Chlamydia</taxon>
    </lineage>
</organism>
<gene>
    <name evidence="8" type="primary">nrdR</name>
    <name evidence="10" type="ORF">BD36_03655</name>
</gene>
<keyword evidence="3 8" id="KW-0863">Zinc-finger</keyword>
<dbReference type="Pfam" id="PF22811">
    <property type="entry name" value="Zn_ribbon_NrdR"/>
    <property type="match status" value="1"/>
</dbReference>
<evidence type="ECO:0000256" key="1">
    <source>
        <dbReference type="ARBA" id="ARBA00022491"/>
    </source>
</evidence>
<dbReference type="PANTHER" id="PTHR30455">
    <property type="entry name" value="TRANSCRIPTIONAL REPRESSOR NRDR"/>
    <property type="match status" value="1"/>
</dbReference>
<evidence type="ECO:0000313" key="11">
    <source>
        <dbReference type="Proteomes" id="UP000260363"/>
    </source>
</evidence>
<dbReference type="GO" id="GO:0008270">
    <property type="term" value="F:zinc ion binding"/>
    <property type="evidence" value="ECO:0007669"/>
    <property type="project" value="UniProtKB-UniRule"/>
</dbReference>
<keyword evidence="8" id="KW-0479">Metal-binding</keyword>
<dbReference type="AlphaFoldDB" id="A0A069ZSZ7"/>
<dbReference type="GO" id="GO:0045892">
    <property type="term" value="P:negative regulation of DNA-templated transcription"/>
    <property type="evidence" value="ECO:0007669"/>
    <property type="project" value="UniProtKB-UniRule"/>
</dbReference>
<dbReference type="PATRIC" id="fig|243161.6.peg.726"/>
<keyword evidence="2 8" id="KW-0547">Nucleotide-binding</keyword>
<comment type="function">
    <text evidence="8">Negatively regulates transcription of bacterial ribonucleotide reductase nrd genes and operons by binding to NrdR-boxes.</text>
</comment>
<comment type="similarity">
    <text evidence="8">Belongs to the NrdR family.</text>
</comment>
<evidence type="ECO:0000256" key="4">
    <source>
        <dbReference type="ARBA" id="ARBA00022840"/>
    </source>
</evidence>
<dbReference type="NCBIfam" id="TIGR00244">
    <property type="entry name" value="transcriptional regulator NrdR"/>
    <property type="match status" value="1"/>
</dbReference>
<dbReference type="InterPro" id="IPR005144">
    <property type="entry name" value="ATP-cone_dom"/>
</dbReference>
<dbReference type="KEGG" id="cmg:NC81_03475"/>
<evidence type="ECO:0000256" key="2">
    <source>
        <dbReference type="ARBA" id="ARBA00022741"/>
    </source>
</evidence>
<keyword evidence="7 8" id="KW-0804">Transcription</keyword>
<accession>A0A069ZSZ7</accession>
<protein>
    <recommendedName>
        <fullName evidence="8">Transcriptional repressor NrdR</fullName>
    </recommendedName>
</protein>
<reference evidence="10 11" key="1">
    <citation type="submission" date="2014-02" db="EMBL/GenBank/DDBJ databases">
        <authorList>
            <person name="Chen C."/>
            <person name="Conrad T.A."/>
            <person name="Zhou Z."/>
            <person name="Lai Z."/>
            <person name="Zhong G."/>
        </authorList>
    </citation>
    <scope>NUCLEOTIDE SEQUENCE [LARGE SCALE GENOMIC DNA]</scope>
    <source>
        <strain evidence="10 11">Nigg3-28</strain>
    </source>
</reference>
<keyword evidence="8" id="KW-0862">Zinc</keyword>
<dbReference type="InterPro" id="IPR003796">
    <property type="entry name" value="RNR_NrdR-like"/>
</dbReference>
<dbReference type="Pfam" id="PF03477">
    <property type="entry name" value="ATP-cone"/>
    <property type="match status" value="1"/>
</dbReference>
<evidence type="ECO:0000256" key="7">
    <source>
        <dbReference type="ARBA" id="ARBA00023163"/>
    </source>
</evidence>
<dbReference type="GO" id="GO:0003677">
    <property type="term" value="F:DNA binding"/>
    <property type="evidence" value="ECO:0007669"/>
    <property type="project" value="UniProtKB-KW"/>
</dbReference>
<dbReference type="RefSeq" id="WP_010231220.1">
    <property type="nucleotide sequence ID" value="NZ_CP007217.1"/>
</dbReference>
<dbReference type="HAMAP" id="MF_00440">
    <property type="entry name" value="NrdR"/>
    <property type="match status" value="1"/>
</dbReference>
<evidence type="ECO:0000259" key="9">
    <source>
        <dbReference type="PROSITE" id="PS51161"/>
    </source>
</evidence>
<keyword evidence="5 8" id="KW-0805">Transcription regulation</keyword>
<feature type="zinc finger region" evidence="8">
    <location>
        <begin position="3"/>
        <end position="34"/>
    </location>
</feature>
<keyword evidence="6 8" id="KW-0238">DNA-binding</keyword>